<evidence type="ECO:0000256" key="4">
    <source>
        <dbReference type="ARBA" id="ARBA00022729"/>
    </source>
</evidence>
<proteinExistence type="inferred from homology"/>
<dbReference type="EMBL" id="SMMG02000010">
    <property type="protein sequence ID" value="KAA3459640.1"/>
    <property type="molecule type" value="Genomic_DNA"/>
</dbReference>
<keyword evidence="11" id="KW-0812">Transmembrane</keyword>
<evidence type="ECO:0000313" key="14">
    <source>
        <dbReference type="Proteomes" id="UP000325315"/>
    </source>
</evidence>
<comment type="caution">
    <text evidence="13">The sequence shown here is derived from an EMBL/GenBank/DDBJ whole genome shotgun (WGS) entry which is preliminary data.</text>
</comment>
<dbReference type="AlphaFoldDB" id="A0A5B6UNM5"/>
<keyword evidence="4 12" id="KW-0732">Signal</keyword>
<evidence type="ECO:0000256" key="5">
    <source>
        <dbReference type="ARBA" id="ARBA00022974"/>
    </source>
</evidence>
<protein>
    <submittedName>
        <fullName evidence="13">Arabinogalactan peptide 13-like</fullName>
    </submittedName>
</protein>
<accession>A0A5B6UNM5</accession>
<dbReference type="PANTHER" id="PTHR34114">
    <property type="entry name" value="ARABINOGALACTAN PEPTIDE 1"/>
    <property type="match status" value="1"/>
</dbReference>
<gene>
    <name evidence="13" type="ORF">EPI10_014112</name>
</gene>
<evidence type="ECO:0000256" key="1">
    <source>
        <dbReference type="ARBA" id="ARBA00004589"/>
    </source>
</evidence>
<keyword evidence="11" id="KW-1133">Transmembrane helix</keyword>
<feature type="transmembrane region" description="Helical" evidence="11">
    <location>
        <begin position="37"/>
        <end position="58"/>
    </location>
</feature>
<dbReference type="PANTHER" id="PTHR34114:SF11">
    <property type="entry name" value="ARABINOGALACTAN PROTEIN 13-RELATED"/>
    <property type="match status" value="1"/>
</dbReference>
<organism evidence="13 14">
    <name type="scientific">Gossypium australe</name>
    <dbReference type="NCBI Taxonomy" id="47621"/>
    <lineage>
        <taxon>Eukaryota</taxon>
        <taxon>Viridiplantae</taxon>
        <taxon>Streptophyta</taxon>
        <taxon>Embryophyta</taxon>
        <taxon>Tracheophyta</taxon>
        <taxon>Spermatophyta</taxon>
        <taxon>Magnoliopsida</taxon>
        <taxon>eudicotyledons</taxon>
        <taxon>Gunneridae</taxon>
        <taxon>Pentapetalae</taxon>
        <taxon>rosids</taxon>
        <taxon>malvids</taxon>
        <taxon>Malvales</taxon>
        <taxon>Malvaceae</taxon>
        <taxon>Malvoideae</taxon>
        <taxon>Gossypium</taxon>
    </lineage>
</organism>
<evidence type="ECO:0000256" key="10">
    <source>
        <dbReference type="ARBA" id="ARBA00037868"/>
    </source>
</evidence>
<evidence type="ECO:0000256" key="3">
    <source>
        <dbReference type="ARBA" id="ARBA00022622"/>
    </source>
</evidence>
<keyword evidence="8" id="KW-0379">Hydroxylation</keyword>
<keyword evidence="6 11" id="KW-0472">Membrane</keyword>
<dbReference type="GO" id="GO:0098552">
    <property type="term" value="C:side of membrane"/>
    <property type="evidence" value="ECO:0007669"/>
    <property type="project" value="UniProtKB-KW"/>
</dbReference>
<evidence type="ECO:0000256" key="9">
    <source>
        <dbReference type="ARBA" id="ARBA00023288"/>
    </source>
</evidence>
<keyword evidence="9" id="KW-0449">Lipoprotein</keyword>
<sequence>MEASRMEVFWVMLIVLVAVFKVQNVAAAEAPAPSPTSDATIFVPTVLASLVALAFGLIF</sequence>
<evidence type="ECO:0000256" key="8">
    <source>
        <dbReference type="ARBA" id="ARBA00023278"/>
    </source>
</evidence>
<comment type="subcellular location">
    <subcellularLocation>
        <location evidence="10">Endomembrane system</location>
        <topology evidence="10">Lipid-anchor</topology>
    </subcellularLocation>
    <subcellularLocation>
        <location evidence="1">Membrane</location>
        <topology evidence="1">Lipid-anchor</topology>
        <topology evidence="1">GPI-anchor</topology>
    </subcellularLocation>
</comment>
<keyword evidence="5" id="KW-0654">Proteoglycan</keyword>
<feature type="signal peptide" evidence="12">
    <location>
        <begin position="1"/>
        <end position="27"/>
    </location>
</feature>
<evidence type="ECO:0000256" key="12">
    <source>
        <dbReference type="SAM" id="SignalP"/>
    </source>
</evidence>
<evidence type="ECO:0000256" key="6">
    <source>
        <dbReference type="ARBA" id="ARBA00023136"/>
    </source>
</evidence>
<feature type="chain" id="PRO_5022878929" evidence="12">
    <location>
        <begin position="28"/>
        <end position="59"/>
    </location>
</feature>
<reference evidence="14" key="1">
    <citation type="journal article" date="2019" name="Plant Biotechnol. J.">
        <title>Genome sequencing of the Australian wild diploid species Gossypium australe highlights disease resistance and delayed gland morphogenesis.</title>
        <authorList>
            <person name="Cai Y."/>
            <person name="Cai X."/>
            <person name="Wang Q."/>
            <person name="Wang P."/>
            <person name="Zhang Y."/>
            <person name="Cai C."/>
            <person name="Xu Y."/>
            <person name="Wang K."/>
            <person name="Zhou Z."/>
            <person name="Wang C."/>
            <person name="Geng S."/>
            <person name="Li B."/>
            <person name="Dong Q."/>
            <person name="Hou Y."/>
            <person name="Wang H."/>
            <person name="Ai P."/>
            <person name="Liu Z."/>
            <person name="Yi F."/>
            <person name="Sun M."/>
            <person name="An G."/>
            <person name="Cheng J."/>
            <person name="Zhang Y."/>
            <person name="Shi Q."/>
            <person name="Xie Y."/>
            <person name="Shi X."/>
            <person name="Chang Y."/>
            <person name="Huang F."/>
            <person name="Chen Y."/>
            <person name="Hong S."/>
            <person name="Mi L."/>
            <person name="Sun Q."/>
            <person name="Zhang L."/>
            <person name="Zhou B."/>
            <person name="Peng R."/>
            <person name="Zhang X."/>
            <person name="Liu F."/>
        </authorList>
    </citation>
    <scope>NUCLEOTIDE SEQUENCE [LARGE SCALE GENOMIC DNA]</scope>
    <source>
        <strain evidence="14">cv. PA1801</strain>
    </source>
</reference>
<evidence type="ECO:0000256" key="7">
    <source>
        <dbReference type="ARBA" id="ARBA00023180"/>
    </source>
</evidence>
<keyword evidence="7" id="KW-0325">Glycoprotein</keyword>
<evidence type="ECO:0000256" key="2">
    <source>
        <dbReference type="ARBA" id="ARBA00005835"/>
    </source>
</evidence>
<dbReference type="GO" id="GO:0012505">
    <property type="term" value="C:endomembrane system"/>
    <property type="evidence" value="ECO:0007669"/>
    <property type="project" value="UniProtKB-SubCell"/>
</dbReference>
<dbReference type="InterPro" id="IPR039281">
    <property type="entry name" value="AGP3/12/13/14/21"/>
</dbReference>
<keyword evidence="14" id="KW-1185">Reference proteome</keyword>
<name>A0A5B6UNM5_9ROSI</name>
<evidence type="ECO:0000313" key="13">
    <source>
        <dbReference type="EMBL" id="KAA3459640.1"/>
    </source>
</evidence>
<keyword evidence="3" id="KW-0336">GPI-anchor</keyword>
<comment type="similarity">
    <text evidence="2">Belongs to the AG-peptide AGP family.</text>
</comment>
<dbReference type="Proteomes" id="UP000325315">
    <property type="component" value="Unassembled WGS sequence"/>
</dbReference>
<evidence type="ECO:0000256" key="11">
    <source>
        <dbReference type="SAM" id="Phobius"/>
    </source>
</evidence>